<reference evidence="2 3" key="1">
    <citation type="journal article" date="2023" name="Life. Sci Alliance">
        <title>Evolutionary insights into 3D genome organization and epigenetic landscape of Vigna mungo.</title>
        <authorList>
            <person name="Junaid A."/>
            <person name="Singh B."/>
            <person name="Bhatia S."/>
        </authorList>
    </citation>
    <scope>NUCLEOTIDE SEQUENCE [LARGE SCALE GENOMIC DNA]</scope>
    <source>
        <strain evidence="2">Urdbean</strain>
    </source>
</reference>
<dbReference type="PANTHER" id="PTHR31672:SF13">
    <property type="entry name" value="F-BOX PROTEIN CPR30-LIKE"/>
    <property type="match status" value="1"/>
</dbReference>
<dbReference type="Proteomes" id="UP001374535">
    <property type="component" value="Chromosome 9"/>
</dbReference>
<dbReference type="SMART" id="SM00256">
    <property type="entry name" value="FBOX"/>
    <property type="match status" value="1"/>
</dbReference>
<organism evidence="2 3">
    <name type="scientific">Vigna mungo</name>
    <name type="common">Black gram</name>
    <name type="synonym">Phaseolus mungo</name>
    <dbReference type="NCBI Taxonomy" id="3915"/>
    <lineage>
        <taxon>Eukaryota</taxon>
        <taxon>Viridiplantae</taxon>
        <taxon>Streptophyta</taxon>
        <taxon>Embryophyta</taxon>
        <taxon>Tracheophyta</taxon>
        <taxon>Spermatophyta</taxon>
        <taxon>Magnoliopsida</taxon>
        <taxon>eudicotyledons</taxon>
        <taxon>Gunneridae</taxon>
        <taxon>Pentapetalae</taxon>
        <taxon>rosids</taxon>
        <taxon>fabids</taxon>
        <taxon>Fabales</taxon>
        <taxon>Fabaceae</taxon>
        <taxon>Papilionoideae</taxon>
        <taxon>50 kb inversion clade</taxon>
        <taxon>NPAAA clade</taxon>
        <taxon>indigoferoid/millettioid clade</taxon>
        <taxon>Phaseoleae</taxon>
        <taxon>Vigna</taxon>
    </lineage>
</organism>
<dbReference type="PANTHER" id="PTHR31672">
    <property type="entry name" value="BNACNNG10540D PROTEIN"/>
    <property type="match status" value="1"/>
</dbReference>
<keyword evidence="3" id="KW-1185">Reference proteome</keyword>
<evidence type="ECO:0000259" key="1">
    <source>
        <dbReference type="PROSITE" id="PS50181"/>
    </source>
</evidence>
<dbReference type="EMBL" id="CP144692">
    <property type="protein sequence ID" value="WVY97154.1"/>
    <property type="molecule type" value="Genomic_DNA"/>
</dbReference>
<evidence type="ECO:0000313" key="2">
    <source>
        <dbReference type="EMBL" id="WVY97154.1"/>
    </source>
</evidence>
<dbReference type="PROSITE" id="PS50181">
    <property type="entry name" value="FBOX"/>
    <property type="match status" value="1"/>
</dbReference>
<dbReference type="Gene3D" id="1.20.1280.50">
    <property type="match status" value="1"/>
</dbReference>
<dbReference type="InterPro" id="IPR001810">
    <property type="entry name" value="F-box_dom"/>
</dbReference>
<proteinExistence type="predicted"/>
<feature type="domain" description="F-box" evidence="1">
    <location>
        <begin position="82"/>
        <end position="121"/>
    </location>
</feature>
<dbReference type="SUPFAM" id="SSF81383">
    <property type="entry name" value="F-box domain"/>
    <property type="match status" value="1"/>
</dbReference>
<dbReference type="AlphaFoldDB" id="A0AAQ3MV12"/>
<accession>A0AAQ3MV12</accession>
<protein>
    <recommendedName>
        <fullName evidence="1">F-box domain-containing protein</fullName>
    </recommendedName>
</protein>
<gene>
    <name evidence="2" type="ORF">V8G54_029305</name>
</gene>
<dbReference type="CDD" id="cd22157">
    <property type="entry name" value="F-box_AtFBW1-like"/>
    <property type="match status" value="1"/>
</dbReference>
<evidence type="ECO:0000313" key="3">
    <source>
        <dbReference type="Proteomes" id="UP001374535"/>
    </source>
</evidence>
<name>A0AAQ3MV12_VIGMU</name>
<sequence>MNDQIDKDVIDMHVLQSFVYFWEGRYESAIKENVTAKLHLKYLLGLPLKLPCSRMASVPPSRPPTKSFRTKSSRLTKCSRFLPDELIEEILSWLPTNILMRFKCLSKKWHSLISNSYFLKLHKKRSRYAKTGENHETRLRMFLENQNYTAAHEEICSYDKFLKTIVKGFTFHRRARGSVLASLSRRGCHCFSSHQ</sequence>
<dbReference type="InterPro" id="IPR036047">
    <property type="entry name" value="F-box-like_dom_sf"/>
</dbReference>
<dbReference type="InterPro" id="IPR050796">
    <property type="entry name" value="SCF_F-box_component"/>
</dbReference>
<dbReference type="Pfam" id="PF00646">
    <property type="entry name" value="F-box"/>
    <property type="match status" value="1"/>
</dbReference>